<dbReference type="PRINTS" id="PR00949">
    <property type="entry name" value="TYPE3IMAPROT"/>
</dbReference>
<dbReference type="Pfam" id="PF00771">
    <property type="entry name" value="FHIPEP"/>
    <property type="match status" value="1"/>
</dbReference>
<evidence type="ECO:0000313" key="2">
    <source>
        <dbReference type="EMBL" id="SVC40654.1"/>
    </source>
</evidence>
<dbReference type="EMBL" id="UINC01089501">
    <property type="protein sequence ID" value="SVC40654.1"/>
    <property type="molecule type" value="Genomic_DNA"/>
</dbReference>
<proteinExistence type="predicted"/>
<feature type="transmembrane region" description="Helical" evidence="1">
    <location>
        <begin position="45"/>
        <end position="64"/>
    </location>
</feature>
<dbReference type="InterPro" id="IPR001712">
    <property type="entry name" value="T3SS_FHIPEP"/>
</dbReference>
<dbReference type="GO" id="GO:0005886">
    <property type="term" value="C:plasma membrane"/>
    <property type="evidence" value="ECO:0007669"/>
    <property type="project" value="TreeGrafter"/>
</dbReference>
<sequence>MAALFQRLRDKFGDLGGNADLAFVFGLFGAVFLLVVPVHKDLLSLLLVFSIGISLLILLTVIYIKDPPEFSVFPTLLLAVTLYRLGLNVASTRLILLEADAGSVIQSFGTFVVGGN</sequence>
<dbReference type="PANTHER" id="PTHR30161:SF1">
    <property type="entry name" value="FLAGELLAR BIOSYNTHESIS PROTEIN FLHA-RELATED"/>
    <property type="match status" value="1"/>
</dbReference>
<dbReference type="GO" id="GO:0009306">
    <property type="term" value="P:protein secretion"/>
    <property type="evidence" value="ECO:0007669"/>
    <property type="project" value="InterPro"/>
</dbReference>
<accession>A0A382LV74</accession>
<organism evidence="2">
    <name type="scientific">marine metagenome</name>
    <dbReference type="NCBI Taxonomy" id="408172"/>
    <lineage>
        <taxon>unclassified sequences</taxon>
        <taxon>metagenomes</taxon>
        <taxon>ecological metagenomes</taxon>
    </lineage>
</organism>
<keyword evidence="1" id="KW-0812">Transmembrane</keyword>
<keyword evidence="1" id="KW-1133">Transmembrane helix</keyword>
<evidence type="ECO:0000256" key="1">
    <source>
        <dbReference type="SAM" id="Phobius"/>
    </source>
</evidence>
<evidence type="ECO:0008006" key="3">
    <source>
        <dbReference type="Google" id="ProtNLM"/>
    </source>
</evidence>
<reference evidence="2" key="1">
    <citation type="submission" date="2018-05" db="EMBL/GenBank/DDBJ databases">
        <authorList>
            <person name="Lanie J.A."/>
            <person name="Ng W.-L."/>
            <person name="Kazmierczak K.M."/>
            <person name="Andrzejewski T.M."/>
            <person name="Davidsen T.M."/>
            <person name="Wayne K.J."/>
            <person name="Tettelin H."/>
            <person name="Glass J.I."/>
            <person name="Rusch D."/>
            <person name="Podicherti R."/>
            <person name="Tsui H.-C.T."/>
            <person name="Winkler M.E."/>
        </authorList>
    </citation>
    <scope>NUCLEOTIDE SEQUENCE</scope>
</reference>
<feature type="non-terminal residue" evidence="2">
    <location>
        <position position="116"/>
    </location>
</feature>
<gene>
    <name evidence="2" type="ORF">METZ01_LOCUS293508</name>
</gene>
<keyword evidence="1" id="KW-0472">Membrane</keyword>
<name>A0A382LV74_9ZZZZ</name>
<feature type="transmembrane region" description="Helical" evidence="1">
    <location>
        <begin position="20"/>
        <end position="38"/>
    </location>
</feature>
<dbReference type="PANTHER" id="PTHR30161">
    <property type="entry name" value="FLAGELLAR EXPORT PROTEIN, MEMBRANE FLHA SUBUNIT-RELATED"/>
    <property type="match status" value="1"/>
</dbReference>
<protein>
    <recommendedName>
        <fullName evidence="3">EscV/YscV/HrcV family type III secretion system export apparatus protein</fullName>
    </recommendedName>
</protein>
<feature type="transmembrane region" description="Helical" evidence="1">
    <location>
        <begin position="70"/>
        <end position="87"/>
    </location>
</feature>
<dbReference type="AlphaFoldDB" id="A0A382LV74"/>
<dbReference type="GO" id="GO:0044780">
    <property type="term" value="P:bacterial-type flagellum assembly"/>
    <property type="evidence" value="ECO:0007669"/>
    <property type="project" value="TreeGrafter"/>
</dbReference>